<dbReference type="AlphaFoldDB" id="A0A151RRU9"/>
<name>A0A151RRU9_CAJCA</name>
<evidence type="ECO:0000313" key="2">
    <source>
        <dbReference type="Proteomes" id="UP000075243"/>
    </source>
</evidence>
<feature type="non-terminal residue" evidence="1">
    <location>
        <position position="1"/>
    </location>
</feature>
<dbReference type="Proteomes" id="UP000075243">
    <property type="component" value="Unassembled WGS sequence"/>
</dbReference>
<sequence length="148" mass="16859">FGPTGYENFRAVLFKLRQHTTVTEYQRRFEKISNRVFGLPPDAIVDCFYSAFYLKFDVNLLSLNPPPLPKPLVSQNLLKPRFATPNPKFLLTASHLFHPHLTPLLHPCPLNAFPLLNSKNAEHKVCALTVMQSITLVINAKPQNFSFL</sequence>
<dbReference type="Gramene" id="C.cajan_32400.t">
    <property type="protein sequence ID" value="C.cajan_32400.t.cds1"/>
    <property type="gene ID" value="C.cajan_32400"/>
</dbReference>
<evidence type="ECO:0008006" key="3">
    <source>
        <dbReference type="Google" id="ProtNLM"/>
    </source>
</evidence>
<protein>
    <recommendedName>
        <fullName evidence="3">Retrotransposon gag domain-containing protein</fullName>
    </recommendedName>
</protein>
<gene>
    <name evidence="1" type="ORF">KK1_033218</name>
</gene>
<proteinExistence type="predicted"/>
<evidence type="ECO:0000313" key="1">
    <source>
        <dbReference type="EMBL" id="KYP45265.1"/>
    </source>
</evidence>
<reference evidence="1" key="1">
    <citation type="journal article" date="2012" name="Nat. Biotechnol.">
        <title>Draft genome sequence of pigeonpea (Cajanus cajan), an orphan legume crop of resource-poor farmers.</title>
        <authorList>
            <person name="Varshney R.K."/>
            <person name="Chen W."/>
            <person name="Li Y."/>
            <person name="Bharti A.K."/>
            <person name="Saxena R.K."/>
            <person name="Schlueter J.A."/>
            <person name="Donoghue M.T."/>
            <person name="Azam S."/>
            <person name="Fan G."/>
            <person name="Whaley A.M."/>
            <person name="Farmer A.D."/>
            <person name="Sheridan J."/>
            <person name="Iwata A."/>
            <person name="Tuteja R."/>
            <person name="Penmetsa R.V."/>
            <person name="Wu W."/>
            <person name="Upadhyaya H.D."/>
            <person name="Yang S.P."/>
            <person name="Shah T."/>
            <person name="Saxena K.B."/>
            <person name="Michael T."/>
            <person name="McCombie W.R."/>
            <person name="Yang B."/>
            <person name="Zhang G."/>
            <person name="Yang H."/>
            <person name="Wang J."/>
            <person name="Spillane C."/>
            <person name="Cook D.R."/>
            <person name="May G.D."/>
            <person name="Xu X."/>
            <person name="Jackson S.A."/>
        </authorList>
    </citation>
    <scope>NUCLEOTIDE SEQUENCE [LARGE SCALE GENOMIC DNA]</scope>
</reference>
<keyword evidence="2" id="KW-1185">Reference proteome</keyword>
<accession>A0A151RRU9</accession>
<dbReference type="EMBL" id="KQ483596">
    <property type="protein sequence ID" value="KYP45265.1"/>
    <property type="molecule type" value="Genomic_DNA"/>
</dbReference>
<organism evidence="1 2">
    <name type="scientific">Cajanus cajan</name>
    <name type="common">Pigeon pea</name>
    <name type="synonym">Cajanus indicus</name>
    <dbReference type="NCBI Taxonomy" id="3821"/>
    <lineage>
        <taxon>Eukaryota</taxon>
        <taxon>Viridiplantae</taxon>
        <taxon>Streptophyta</taxon>
        <taxon>Embryophyta</taxon>
        <taxon>Tracheophyta</taxon>
        <taxon>Spermatophyta</taxon>
        <taxon>Magnoliopsida</taxon>
        <taxon>eudicotyledons</taxon>
        <taxon>Gunneridae</taxon>
        <taxon>Pentapetalae</taxon>
        <taxon>rosids</taxon>
        <taxon>fabids</taxon>
        <taxon>Fabales</taxon>
        <taxon>Fabaceae</taxon>
        <taxon>Papilionoideae</taxon>
        <taxon>50 kb inversion clade</taxon>
        <taxon>NPAAA clade</taxon>
        <taxon>indigoferoid/millettioid clade</taxon>
        <taxon>Phaseoleae</taxon>
        <taxon>Cajanus</taxon>
    </lineage>
</organism>